<keyword evidence="2" id="KW-0472">Membrane</keyword>
<sequence>MGWRWGVKSLRYSTMVLGVSNTAVVILGGCFLLLSFPPCGPRRTLPLAVVTLAAAVRIVAMVHTGIAQQATATTVVESSESAVVDAVIRHQRRMRYKKWIWWTRFATVVMVVQFVGATYLLLKIIKSASHDETTGDCVLGIVSKASTWKRNMLVLFIVMVCFVALLQCFTGSDVLRWRSFYSTEDNAWKAHYREVFDHGMREALCCLGRVKYLSVMEEDEVYSVARLLGDLVAYRASGTGHLELLAGLALFQRNSLPSKRHEELMDAPRGQIEEAAILHKFAEAAYTGPLLDFGRNPFIFPCAWLYRQGIFTPWSCNRRPKLHGDNWWRGHAAAFLKYVGLPPGALRQGRVCQAKCEAAYFIVVLHHARTVVIAVRGTETPEDLITDGLCRECTLSAEDLDGLMSHPCSDIRQNIKTSFPHYGHSGIAVAARELFLQIEGNRENSGDEEPALRSYLSSLMGPGCECDGYKLRIVGHSLGGAIAAMLGLRLYNRYPNLHVYAYGSLPCVDSVVAEACSDFVTSIVYNNEFSARLSVGSILRLRAAAIMTLSQDSKTDTALIYRLARRFLYLGQYQSWGIKKLAPGSVFNSDPVSSGEYGQNVGGDQYSNKDKGKEERFSDLFLLGRPVVEEMVVDVEQDNLTSPFKDEISIANSLDDPVTEFMETVPNSNHVSADDPKEMFLPGLIVHIVPDKRSLLSPIWKALTINEMPQKFKAYIADRETFKDFVVSPSMFLDHLPWRCHNALQNILAAQDSNL</sequence>
<evidence type="ECO:0000313" key="6">
    <source>
        <dbReference type="Proteomes" id="UP001634007"/>
    </source>
</evidence>
<reference evidence="5 6" key="1">
    <citation type="submission" date="2024-11" db="EMBL/GenBank/DDBJ databases">
        <title>Chromosome-level genome assembly of Eucalyptus globulus Labill. provides insights into its genome evolution.</title>
        <authorList>
            <person name="Li X."/>
        </authorList>
    </citation>
    <scope>NUCLEOTIDE SEQUENCE [LARGE SCALE GENOMIC DNA]</scope>
    <source>
        <strain evidence="5">CL2024</strain>
        <tissue evidence="5">Fresh tender leaves</tissue>
    </source>
</reference>
<evidence type="ECO:0000256" key="2">
    <source>
        <dbReference type="SAM" id="Phobius"/>
    </source>
</evidence>
<dbReference type="AlphaFoldDB" id="A0ABD3LPI9"/>
<dbReference type="PANTHER" id="PTHR47030">
    <property type="entry name" value="LIPASE CLASS 3 FAMILY PROTEIN"/>
    <property type="match status" value="1"/>
</dbReference>
<dbReference type="PROSITE" id="PS51257">
    <property type="entry name" value="PROKAR_LIPOPROTEIN"/>
    <property type="match status" value="1"/>
</dbReference>
<feature type="transmembrane region" description="Helical" evidence="2">
    <location>
        <begin position="153"/>
        <end position="172"/>
    </location>
</feature>
<dbReference type="CDD" id="cd00519">
    <property type="entry name" value="Lipase_3"/>
    <property type="match status" value="1"/>
</dbReference>
<dbReference type="GO" id="GO:0016787">
    <property type="term" value="F:hydrolase activity"/>
    <property type="evidence" value="ECO:0007669"/>
    <property type="project" value="UniProtKB-KW"/>
</dbReference>
<dbReference type="PANTHER" id="PTHR47030:SF2">
    <property type="entry name" value="LIPASE CLASS 3 FAMILY PROTEIN"/>
    <property type="match status" value="1"/>
</dbReference>
<dbReference type="SUPFAM" id="SSF53474">
    <property type="entry name" value="alpha/beta-Hydrolases"/>
    <property type="match status" value="1"/>
</dbReference>
<evidence type="ECO:0000256" key="1">
    <source>
        <dbReference type="ARBA" id="ARBA00022801"/>
    </source>
</evidence>
<evidence type="ECO:0000313" key="5">
    <source>
        <dbReference type="EMBL" id="KAL3752528.1"/>
    </source>
</evidence>
<organism evidence="5 6">
    <name type="scientific">Eucalyptus globulus</name>
    <name type="common">Tasmanian blue gum</name>
    <dbReference type="NCBI Taxonomy" id="34317"/>
    <lineage>
        <taxon>Eukaryota</taxon>
        <taxon>Viridiplantae</taxon>
        <taxon>Streptophyta</taxon>
        <taxon>Embryophyta</taxon>
        <taxon>Tracheophyta</taxon>
        <taxon>Spermatophyta</taxon>
        <taxon>Magnoliopsida</taxon>
        <taxon>eudicotyledons</taxon>
        <taxon>Gunneridae</taxon>
        <taxon>Pentapetalae</taxon>
        <taxon>rosids</taxon>
        <taxon>malvids</taxon>
        <taxon>Myrtales</taxon>
        <taxon>Myrtaceae</taxon>
        <taxon>Myrtoideae</taxon>
        <taxon>Eucalypteae</taxon>
        <taxon>Eucalyptus</taxon>
    </lineage>
</organism>
<dbReference type="Gene3D" id="3.40.50.1820">
    <property type="entry name" value="alpha/beta hydrolase"/>
    <property type="match status" value="1"/>
</dbReference>
<evidence type="ECO:0000259" key="3">
    <source>
        <dbReference type="Pfam" id="PF01764"/>
    </source>
</evidence>
<dbReference type="Proteomes" id="UP001634007">
    <property type="component" value="Unassembled WGS sequence"/>
</dbReference>
<dbReference type="Pfam" id="PF01764">
    <property type="entry name" value="Lipase_3"/>
    <property type="match status" value="1"/>
</dbReference>
<keyword evidence="1" id="KW-0378">Hydrolase</keyword>
<feature type="domain" description="Fungal lipase-type" evidence="3">
    <location>
        <begin position="372"/>
        <end position="528"/>
    </location>
</feature>
<feature type="domain" description="DUF7358" evidence="4">
    <location>
        <begin position="7"/>
        <end position="234"/>
    </location>
</feature>
<dbReference type="InterPro" id="IPR002921">
    <property type="entry name" value="Fungal_lipase-type"/>
</dbReference>
<dbReference type="Pfam" id="PF24057">
    <property type="entry name" value="DUF7358"/>
    <property type="match status" value="1"/>
</dbReference>
<evidence type="ECO:0000259" key="4">
    <source>
        <dbReference type="Pfam" id="PF24057"/>
    </source>
</evidence>
<dbReference type="InterPro" id="IPR055782">
    <property type="entry name" value="DUF7358"/>
</dbReference>
<protein>
    <recommendedName>
        <fullName evidence="7">Fungal lipase-like domain-containing protein</fullName>
    </recommendedName>
</protein>
<evidence type="ECO:0008006" key="7">
    <source>
        <dbReference type="Google" id="ProtNLM"/>
    </source>
</evidence>
<feature type="transmembrane region" description="Helical" evidence="2">
    <location>
        <begin position="12"/>
        <end position="34"/>
    </location>
</feature>
<keyword evidence="2" id="KW-1133">Transmembrane helix</keyword>
<feature type="transmembrane region" description="Helical" evidence="2">
    <location>
        <begin position="99"/>
        <end position="122"/>
    </location>
</feature>
<name>A0ABD3LPI9_EUCGL</name>
<keyword evidence="2" id="KW-0812">Transmembrane</keyword>
<feature type="transmembrane region" description="Helical" evidence="2">
    <location>
        <begin position="46"/>
        <end position="66"/>
    </location>
</feature>
<comment type="caution">
    <text evidence="5">The sequence shown here is derived from an EMBL/GenBank/DDBJ whole genome shotgun (WGS) entry which is preliminary data.</text>
</comment>
<dbReference type="InterPro" id="IPR029058">
    <property type="entry name" value="AB_hydrolase_fold"/>
</dbReference>
<proteinExistence type="predicted"/>
<accession>A0ABD3LPI9</accession>
<dbReference type="EMBL" id="JBJKBG010000001">
    <property type="protein sequence ID" value="KAL3752528.1"/>
    <property type="molecule type" value="Genomic_DNA"/>
</dbReference>
<keyword evidence="6" id="KW-1185">Reference proteome</keyword>
<gene>
    <name evidence="5" type="ORF">ACJRO7_000005</name>
</gene>